<sequence length="383" mass="41384">MKEMARSGTFLFCLVLFLFFVANCFGTESEVKTMDSTTKIDSKSLTSSNGSSVVEQTKSNSDTVGADHVMKGEDEDGGIQGANIDSGKSNSSMELGLKKNPEVLANTDDSSKELEMKKGEEKKQGNGEGSESKKVPKKGPTDGDDLVRSKPSRKETARGEECDSSNKCTDEKNKLIACLRVPGNDSPDYSLLIQNKGTSPLSVNISAPDYVQLEKSTIQLLQKEDKKVKVSIGDGGDNTLIILSAGKGQCSLDFHDLVLHNSGKKTSNSIKFSYDDLSSRAPSILYISLAALFLVGSVMLCVILRRRNLLPGDNSKYQKLETELPISGGAAKISEVTDGWDNSWGDDSWDDEEAPRTPSMPVTPSLSSKGLASRRSAKEGWKD</sequence>
<evidence type="ECO:0000313" key="6">
    <source>
        <dbReference type="Proteomes" id="UP000195402"/>
    </source>
</evidence>
<dbReference type="OrthoDB" id="1936430at2759"/>
<dbReference type="PANTHER" id="PTHR34200:SF8">
    <property type="entry name" value="TRANSMEMBRANE PROTEIN"/>
    <property type="match status" value="1"/>
</dbReference>
<keyword evidence="6" id="KW-1185">Reference proteome</keyword>
<keyword evidence="3" id="KW-0732">Signal</keyword>
<evidence type="ECO:0000256" key="1">
    <source>
        <dbReference type="SAM" id="MobiDB-lite"/>
    </source>
</evidence>
<comment type="caution">
    <text evidence="5">The sequence shown here is derived from an EMBL/GenBank/DDBJ whole genome shotgun (WGS) entry which is preliminary data.</text>
</comment>
<evidence type="ECO:0000256" key="3">
    <source>
        <dbReference type="SAM" id="SignalP"/>
    </source>
</evidence>
<gene>
    <name evidence="5" type="ORF">BVC80_9079g90</name>
</gene>
<feature type="region of interest" description="Disordered" evidence="1">
    <location>
        <begin position="336"/>
        <end position="383"/>
    </location>
</feature>
<dbReference type="PANTHER" id="PTHR34200">
    <property type="entry name" value="DENTIN SIALOPHOSPHOPROTEIN-LIKE ISOFORM X1"/>
    <property type="match status" value="1"/>
</dbReference>
<feature type="transmembrane region" description="Helical" evidence="2">
    <location>
        <begin position="284"/>
        <end position="304"/>
    </location>
</feature>
<protein>
    <recommendedName>
        <fullName evidence="4">DUF7356 domain-containing protein</fullName>
    </recommendedName>
</protein>
<feature type="domain" description="DUF7356" evidence="4">
    <location>
        <begin position="154"/>
        <end position="257"/>
    </location>
</feature>
<name>A0A200PUQ6_MACCD</name>
<keyword evidence="2" id="KW-1133">Transmembrane helix</keyword>
<evidence type="ECO:0000256" key="2">
    <source>
        <dbReference type="SAM" id="Phobius"/>
    </source>
</evidence>
<dbReference type="AlphaFoldDB" id="A0A200PUQ6"/>
<dbReference type="Pfam" id="PF24053">
    <property type="entry name" value="DUF7356"/>
    <property type="match status" value="1"/>
</dbReference>
<accession>A0A200PUQ6</accession>
<dbReference type="InterPro" id="IPR055780">
    <property type="entry name" value="DUF7356"/>
</dbReference>
<keyword evidence="2" id="KW-0472">Membrane</keyword>
<organism evidence="5 6">
    <name type="scientific">Macleaya cordata</name>
    <name type="common">Five-seeded plume-poppy</name>
    <name type="synonym">Bocconia cordata</name>
    <dbReference type="NCBI Taxonomy" id="56857"/>
    <lineage>
        <taxon>Eukaryota</taxon>
        <taxon>Viridiplantae</taxon>
        <taxon>Streptophyta</taxon>
        <taxon>Embryophyta</taxon>
        <taxon>Tracheophyta</taxon>
        <taxon>Spermatophyta</taxon>
        <taxon>Magnoliopsida</taxon>
        <taxon>Ranunculales</taxon>
        <taxon>Papaveraceae</taxon>
        <taxon>Papaveroideae</taxon>
        <taxon>Macleaya</taxon>
    </lineage>
</organism>
<proteinExistence type="predicted"/>
<dbReference type="EMBL" id="MVGT01004035">
    <property type="protein sequence ID" value="OVA01948.1"/>
    <property type="molecule type" value="Genomic_DNA"/>
</dbReference>
<dbReference type="FunCoup" id="A0A200PUQ6">
    <property type="interactions" value="1799"/>
</dbReference>
<dbReference type="OMA" id="IRFRRTH"/>
<feature type="chain" id="PRO_5012442429" description="DUF7356 domain-containing protein" evidence="3">
    <location>
        <begin position="27"/>
        <end position="383"/>
    </location>
</feature>
<feature type="compositionally biased region" description="Polar residues" evidence="1">
    <location>
        <begin position="360"/>
        <end position="370"/>
    </location>
</feature>
<dbReference type="InParanoid" id="A0A200PUQ6"/>
<reference evidence="5 6" key="1">
    <citation type="journal article" date="2017" name="Mol. Plant">
        <title>The Genome of Medicinal Plant Macleaya cordata Provides New Insights into Benzylisoquinoline Alkaloids Metabolism.</title>
        <authorList>
            <person name="Liu X."/>
            <person name="Liu Y."/>
            <person name="Huang P."/>
            <person name="Ma Y."/>
            <person name="Qing Z."/>
            <person name="Tang Q."/>
            <person name="Cao H."/>
            <person name="Cheng P."/>
            <person name="Zheng Y."/>
            <person name="Yuan Z."/>
            <person name="Zhou Y."/>
            <person name="Liu J."/>
            <person name="Tang Z."/>
            <person name="Zhuo Y."/>
            <person name="Zhang Y."/>
            <person name="Yu L."/>
            <person name="Huang J."/>
            <person name="Yang P."/>
            <person name="Peng Q."/>
            <person name="Zhang J."/>
            <person name="Jiang W."/>
            <person name="Zhang Z."/>
            <person name="Lin K."/>
            <person name="Ro D.K."/>
            <person name="Chen X."/>
            <person name="Xiong X."/>
            <person name="Shang Y."/>
            <person name="Huang S."/>
            <person name="Zeng J."/>
        </authorList>
    </citation>
    <scope>NUCLEOTIDE SEQUENCE [LARGE SCALE GENOMIC DNA]</scope>
    <source>
        <strain evidence="6">cv. BLH2017</strain>
        <tissue evidence="5">Root</tissue>
    </source>
</reference>
<feature type="compositionally biased region" description="Basic and acidic residues" evidence="1">
    <location>
        <begin position="109"/>
        <end position="161"/>
    </location>
</feature>
<dbReference type="STRING" id="56857.A0A200PUQ6"/>
<evidence type="ECO:0000259" key="4">
    <source>
        <dbReference type="Pfam" id="PF24053"/>
    </source>
</evidence>
<feature type="signal peptide" evidence="3">
    <location>
        <begin position="1"/>
        <end position="26"/>
    </location>
</feature>
<keyword evidence="2" id="KW-0812">Transmembrane</keyword>
<feature type="compositionally biased region" description="Polar residues" evidence="1">
    <location>
        <begin position="43"/>
        <end position="63"/>
    </location>
</feature>
<evidence type="ECO:0000313" key="5">
    <source>
        <dbReference type="EMBL" id="OVA01948.1"/>
    </source>
</evidence>
<feature type="region of interest" description="Disordered" evidence="1">
    <location>
        <begin position="35"/>
        <end position="167"/>
    </location>
</feature>
<dbReference type="Proteomes" id="UP000195402">
    <property type="component" value="Unassembled WGS sequence"/>
</dbReference>